<comment type="caution">
    <text evidence="2">The sequence shown here is derived from an EMBL/GenBank/DDBJ whole genome shotgun (WGS) entry which is preliminary data.</text>
</comment>
<feature type="region of interest" description="Disordered" evidence="1">
    <location>
        <begin position="1"/>
        <end position="57"/>
    </location>
</feature>
<evidence type="ECO:0000256" key="1">
    <source>
        <dbReference type="SAM" id="MobiDB-lite"/>
    </source>
</evidence>
<organism evidence="2 3">
    <name type="scientific">Prorocentrum cordatum</name>
    <dbReference type="NCBI Taxonomy" id="2364126"/>
    <lineage>
        <taxon>Eukaryota</taxon>
        <taxon>Sar</taxon>
        <taxon>Alveolata</taxon>
        <taxon>Dinophyceae</taxon>
        <taxon>Prorocentrales</taxon>
        <taxon>Prorocentraceae</taxon>
        <taxon>Prorocentrum</taxon>
    </lineage>
</organism>
<gene>
    <name evidence="2" type="ORF">PCOR1329_LOCUS7723</name>
</gene>
<feature type="compositionally biased region" description="Low complexity" evidence="1">
    <location>
        <begin position="46"/>
        <end position="57"/>
    </location>
</feature>
<evidence type="ECO:0000313" key="2">
    <source>
        <dbReference type="EMBL" id="CAK0799194.1"/>
    </source>
</evidence>
<dbReference type="EMBL" id="CAUYUJ010002102">
    <property type="protein sequence ID" value="CAK0799194.1"/>
    <property type="molecule type" value="Genomic_DNA"/>
</dbReference>
<evidence type="ECO:0008006" key="4">
    <source>
        <dbReference type="Google" id="ProtNLM"/>
    </source>
</evidence>
<proteinExistence type="predicted"/>
<keyword evidence="3" id="KW-1185">Reference proteome</keyword>
<dbReference type="Proteomes" id="UP001189429">
    <property type="component" value="Unassembled WGS sequence"/>
</dbReference>
<accession>A0ABN9Q4A6</accession>
<feature type="compositionally biased region" description="Basic residues" evidence="1">
    <location>
        <begin position="10"/>
        <end position="24"/>
    </location>
</feature>
<sequence length="232" mass="24869">MCLRAAGGRRCPRRASSWRRRRRTSTSSGRAPRAPSKGGAPARSRPPYVAGPAGPGPRGAAAQGVYARFLAEAAKKNTVCLLREAIAEGGALGLGEDELGGAASALRAREEHLVSLGEMYTSKDSIRKALEGGDPVLLKGSWLAALGRSGGKLPRRQDLPPEAVWDPEALMPRVHDSAWWNDSCFAIRDGVGLVGILYCWEAPEHPDPRGEQLRLLAGLAERRTAHMGRPLQ</sequence>
<name>A0ABN9Q4A6_9DINO</name>
<evidence type="ECO:0000313" key="3">
    <source>
        <dbReference type="Proteomes" id="UP001189429"/>
    </source>
</evidence>
<protein>
    <recommendedName>
        <fullName evidence="4">GAF domain-containing protein</fullName>
    </recommendedName>
</protein>
<reference evidence="2" key="1">
    <citation type="submission" date="2023-10" db="EMBL/GenBank/DDBJ databases">
        <authorList>
            <person name="Chen Y."/>
            <person name="Shah S."/>
            <person name="Dougan E. K."/>
            <person name="Thang M."/>
            <person name="Chan C."/>
        </authorList>
    </citation>
    <scope>NUCLEOTIDE SEQUENCE [LARGE SCALE GENOMIC DNA]</scope>
</reference>